<gene>
    <name evidence="1" type="ORF">THIARS_40297</name>
</gene>
<keyword evidence="2" id="KW-1185">Reference proteome</keyword>
<proteinExistence type="predicted"/>
<protein>
    <submittedName>
        <fullName evidence="1">Uncharacterized protein</fullName>
    </submittedName>
</protein>
<dbReference type="EMBL" id="FLMQ01000034">
    <property type="protein sequence ID" value="SBP86668.1"/>
    <property type="molecule type" value="Genomic_DNA"/>
</dbReference>
<dbReference type="AlphaFoldDB" id="A0A238D079"/>
<name>A0A238D079_THIDL</name>
<evidence type="ECO:0000313" key="1">
    <source>
        <dbReference type="EMBL" id="SBP86668.1"/>
    </source>
</evidence>
<reference evidence="1 2" key="1">
    <citation type="submission" date="2016-06" db="EMBL/GenBank/DDBJ databases">
        <authorList>
            <person name="Kjaerup R.B."/>
            <person name="Dalgaard T.S."/>
            <person name="Juul-Madsen H.R."/>
        </authorList>
    </citation>
    <scope>NUCLEOTIDE SEQUENCE [LARGE SCALE GENOMIC DNA]</scope>
    <source>
        <strain evidence="1 2">DSM 16361</strain>
    </source>
</reference>
<dbReference type="Proteomes" id="UP000214566">
    <property type="component" value="Unassembled WGS sequence"/>
</dbReference>
<sequence>MRGGRTAHPRSPAPRGLQGWLAPAIDAPHRFCYCCGVMKPFQHPMRTTAAALAAMQRAQMLRLLRVDGARRLRPART</sequence>
<organism evidence="1 2">
    <name type="scientific">Thiomonas delicata</name>
    <name type="common">Thiomonas cuprina</name>
    <dbReference type="NCBI Taxonomy" id="364030"/>
    <lineage>
        <taxon>Bacteria</taxon>
        <taxon>Pseudomonadati</taxon>
        <taxon>Pseudomonadota</taxon>
        <taxon>Betaproteobacteria</taxon>
        <taxon>Burkholderiales</taxon>
        <taxon>Thiomonas</taxon>
    </lineage>
</organism>
<evidence type="ECO:0000313" key="2">
    <source>
        <dbReference type="Proteomes" id="UP000214566"/>
    </source>
</evidence>
<accession>A0A238D079</accession>